<dbReference type="PANTHER" id="PTHR30294">
    <property type="entry name" value="MEMBRANE COMPONENT OF ABC TRANSPORTER YHHJ-RELATED"/>
    <property type="match status" value="1"/>
</dbReference>
<feature type="domain" description="ABC transmembrane type-2" evidence="9">
    <location>
        <begin position="141"/>
        <end position="366"/>
    </location>
</feature>
<dbReference type="GO" id="GO:0005886">
    <property type="term" value="C:plasma membrane"/>
    <property type="evidence" value="ECO:0007669"/>
    <property type="project" value="UniProtKB-SubCell"/>
</dbReference>
<feature type="transmembrane region" description="Helical" evidence="8">
    <location>
        <begin position="223"/>
        <end position="244"/>
    </location>
</feature>
<name>A0A5P9NNK5_9GAMM</name>
<dbReference type="Gene3D" id="3.40.1710.10">
    <property type="entry name" value="abc type-2 transporter like domain"/>
    <property type="match status" value="1"/>
</dbReference>
<keyword evidence="7 8" id="KW-0472">Membrane</keyword>
<dbReference type="AlphaFoldDB" id="A0A5P9NNK5"/>
<evidence type="ECO:0000256" key="3">
    <source>
        <dbReference type="ARBA" id="ARBA00022448"/>
    </source>
</evidence>
<dbReference type="GO" id="GO:0140359">
    <property type="term" value="F:ABC-type transporter activity"/>
    <property type="evidence" value="ECO:0007669"/>
    <property type="project" value="InterPro"/>
</dbReference>
<dbReference type="PANTHER" id="PTHR30294:SF29">
    <property type="entry name" value="MULTIDRUG ABC TRANSPORTER PERMEASE YBHS-RELATED"/>
    <property type="match status" value="1"/>
</dbReference>
<keyword evidence="3" id="KW-0813">Transport</keyword>
<dbReference type="RefSeq" id="WP_153240523.1">
    <property type="nucleotide sequence ID" value="NZ_CP036422.1"/>
</dbReference>
<evidence type="ECO:0000256" key="5">
    <source>
        <dbReference type="ARBA" id="ARBA00022692"/>
    </source>
</evidence>
<evidence type="ECO:0000313" key="10">
    <source>
        <dbReference type="EMBL" id="QFU77377.1"/>
    </source>
</evidence>
<feature type="transmembrane region" description="Helical" evidence="8">
    <location>
        <begin position="345"/>
        <end position="363"/>
    </location>
</feature>
<sequence length="368" mass="40307">MSSFQRMGAVTAKEFRQLSRDRVTFAMVVMIPLIQLLLFGYAINTVVRDIPIAIVDLSGTAVSRAITEQVRVTQVVDIVTSYNTPAEAEAAIVAGEVRAALVFPRDMTQRLVGGETIGQWLVDGSDTMVGSALLALRNMPLQLLTGTPTGAYRTPGPSFEVALFFNPERRSEVNIVPGLAAIILTMTMILFTSVALVRERERGNIELLITTPVRPLELMIGKLVPYVFVGIIQVIIILGLGQLVFNVPLQGDYPDLAVITVAFIAASLSLGLLISTVAKTQIQAMQMTMFILIPSILLSGFMFPYEAMPRVARWIAEALPATHFVRLIRGVYLRGAEVHQLLPDVIWLLAFTAVVLAIATRRFNKTLD</sequence>
<evidence type="ECO:0000256" key="4">
    <source>
        <dbReference type="ARBA" id="ARBA00022475"/>
    </source>
</evidence>
<dbReference type="InterPro" id="IPR013525">
    <property type="entry name" value="ABC2_TM"/>
</dbReference>
<dbReference type="InterPro" id="IPR051449">
    <property type="entry name" value="ABC-2_transporter_component"/>
</dbReference>
<evidence type="ECO:0000256" key="1">
    <source>
        <dbReference type="ARBA" id="ARBA00004651"/>
    </source>
</evidence>
<organism evidence="10 11">
    <name type="scientific">Halioglobus maricola</name>
    <dbReference type="NCBI Taxonomy" id="2601894"/>
    <lineage>
        <taxon>Bacteria</taxon>
        <taxon>Pseudomonadati</taxon>
        <taxon>Pseudomonadota</taxon>
        <taxon>Gammaproteobacteria</taxon>
        <taxon>Cellvibrionales</taxon>
        <taxon>Halieaceae</taxon>
        <taxon>Halioglobus</taxon>
    </lineage>
</organism>
<feature type="transmembrane region" description="Helical" evidence="8">
    <location>
        <begin position="256"/>
        <end position="275"/>
    </location>
</feature>
<accession>A0A5P9NNK5</accession>
<evidence type="ECO:0000256" key="6">
    <source>
        <dbReference type="ARBA" id="ARBA00022989"/>
    </source>
</evidence>
<evidence type="ECO:0000313" key="11">
    <source>
        <dbReference type="Proteomes" id="UP000326287"/>
    </source>
</evidence>
<feature type="transmembrane region" description="Helical" evidence="8">
    <location>
        <begin position="287"/>
        <end position="305"/>
    </location>
</feature>
<dbReference type="InterPro" id="IPR047817">
    <property type="entry name" value="ABC2_TM_bact-type"/>
</dbReference>
<keyword evidence="11" id="KW-1185">Reference proteome</keyword>
<comment type="subcellular location">
    <subcellularLocation>
        <location evidence="1">Cell membrane</location>
        <topology evidence="1">Multi-pass membrane protein</topology>
    </subcellularLocation>
</comment>
<dbReference type="Pfam" id="PF12698">
    <property type="entry name" value="ABC2_membrane_3"/>
    <property type="match status" value="1"/>
</dbReference>
<evidence type="ECO:0000259" key="9">
    <source>
        <dbReference type="PROSITE" id="PS51012"/>
    </source>
</evidence>
<dbReference type="EMBL" id="CP036422">
    <property type="protein sequence ID" value="QFU77377.1"/>
    <property type="molecule type" value="Genomic_DNA"/>
</dbReference>
<gene>
    <name evidence="10" type="ORF">EY643_17850</name>
</gene>
<comment type="similarity">
    <text evidence="2">Belongs to the ABC-2 integral membrane protein family.</text>
</comment>
<keyword evidence="5 8" id="KW-0812">Transmembrane</keyword>
<evidence type="ECO:0000256" key="8">
    <source>
        <dbReference type="SAM" id="Phobius"/>
    </source>
</evidence>
<evidence type="ECO:0000256" key="2">
    <source>
        <dbReference type="ARBA" id="ARBA00007783"/>
    </source>
</evidence>
<keyword evidence="4" id="KW-1003">Cell membrane</keyword>
<reference evidence="10 11" key="1">
    <citation type="submission" date="2019-02" db="EMBL/GenBank/DDBJ databases">
        <authorList>
            <person name="Li S.-H."/>
        </authorList>
    </citation>
    <scope>NUCLEOTIDE SEQUENCE [LARGE SCALE GENOMIC DNA]</scope>
    <source>
        <strain evidence="10 11">IMCC14385</strain>
    </source>
</reference>
<dbReference type="PROSITE" id="PS51012">
    <property type="entry name" value="ABC_TM2"/>
    <property type="match status" value="1"/>
</dbReference>
<dbReference type="Proteomes" id="UP000326287">
    <property type="component" value="Chromosome"/>
</dbReference>
<feature type="transmembrane region" description="Helical" evidence="8">
    <location>
        <begin position="23"/>
        <end position="43"/>
    </location>
</feature>
<keyword evidence="6 8" id="KW-1133">Transmembrane helix</keyword>
<dbReference type="KEGG" id="halc:EY643_17850"/>
<evidence type="ECO:0000256" key="7">
    <source>
        <dbReference type="ARBA" id="ARBA00023136"/>
    </source>
</evidence>
<proteinExistence type="inferred from homology"/>
<dbReference type="OrthoDB" id="9808686at2"/>
<feature type="transmembrane region" description="Helical" evidence="8">
    <location>
        <begin position="175"/>
        <end position="197"/>
    </location>
</feature>
<protein>
    <submittedName>
        <fullName evidence="10">ABC transporter permease</fullName>
    </submittedName>
</protein>